<dbReference type="InterPro" id="IPR009061">
    <property type="entry name" value="DNA-bd_dom_put_sf"/>
</dbReference>
<dbReference type="Pfam" id="PF13411">
    <property type="entry name" value="MerR_1"/>
    <property type="match status" value="1"/>
</dbReference>
<dbReference type="InterPro" id="IPR000551">
    <property type="entry name" value="MerR-type_HTH_dom"/>
</dbReference>
<protein>
    <submittedName>
        <fullName evidence="7">Multidrug transporter activation protein</fullName>
    </submittedName>
</protein>
<dbReference type="SUPFAM" id="SSF89082">
    <property type="entry name" value="Antibiotic binding domain of TipA-like multidrug resistance regulators"/>
    <property type="match status" value="1"/>
</dbReference>
<dbReference type="PANTHER" id="PTHR30204:SF90">
    <property type="entry name" value="HTH-TYPE TRANSCRIPTIONAL ACTIVATOR MTA"/>
    <property type="match status" value="1"/>
</dbReference>
<dbReference type="STRING" id="39482.ERS852491_02759"/>
<dbReference type="InterPro" id="IPR036244">
    <property type="entry name" value="TipA-like_antibiotic-bd"/>
</dbReference>
<keyword evidence="3" id="KW-0010">Activator</keyword>
<keyword evidence="1" id="KW-0805">Transcription regulation</keyword>
<dbReference type="GO" id="GO:0003700">
    <property type="term" value="F:DNA-binding transcription factor activity"/>
    <property type="evidence" value="ECO:0007669"/>
    <property type="project" value="InterPro"/>
</dbReference>
<accession>A0A174GNN6</accession>
<keyword evidence="2" id="KW-0238">DNA-binding</keyword>
<keyword evidence="5" id="KW-0175">Coiled coil</keyword>
<organism evidence="7 8">
    <name type="scientific">Faecalicatena contorta</name>
    <dbReference type="NCBI Taxonomy" id="39482"/>
    <lineage>
        <taxon>Bacteria</taxon>
        <taxon>Bacillati</taxon>
        <taxon>Bacillota</taxon>
        <taxon>Clostridia</taxon>
        <taxon>Lachnospirales</taxon>
        <taxon>Lachnospiraceae</taxon>
        <taxon>Faecalicatena</taxon>
    </lineage>
</organism>
<evidence type="ECO:0000256" key="3">
    <source>
        <dbReference type="ARBA" id="ARBA00023159"/>
    </source>
</evidence>
<dbReference type="Proteomes" id="UP000095544">
    <property type="component" value="Unassembled WGS sequence"/>
</dbReference>
<proteinExistence type="predicted"/>
<dbReference type="PANTHER" id="PTHR30204">
    <property type="entry name" value="REDOX-CYCLING DRUG-SENSING TRANSCRIPTIONAL ACTIVATOR SOXR"/>
    <property type="match status" value="1"/>
</dbReference>
<dbReference type="InterPro" id="IPR047057">
    <property type="entry name" value="MerR_fam"/>
</dbReference>
<dbReference type="Gene3D" id="1.10.490.50">
    <property type="entry name" value="Antibiotic binding domain of TipA-like multidrug resistance regulators"/>
    <property type="match status" value="1"/>
</dbReference>
<keyword evidence="4" id="KW-0804">Transcription</keyword>
<evidence type="ECO:0000256" key="1">
    <source>
        <dbReference type="ARBA" id="ARBA00023015"/>
    </source>
</evidence>
<dbReference type="EMBL" id="CYZU01000025">
    <property type="protein sequence ID" value="CUO62055.1"/>
    <property type="molecule type" value="Genomic_DNA"/>
</dbReference>
<evidence type="ECO:0000256" key="5">
    <source>
        <dbReference type="SAM" id="Coils"/>
    </source>
</evidence>
<dbReference type="InterPro" id="IPR012925">
    <property type="entry name" value="TipAS_dom"/>
</dbReference>
<dbReference type="Gene3D" id="1.10.1660.10">
    <property type="match status" value="1"/>
</dbReference>
<dbReference type="Pfam" id="PF07739">
    <property type="entry name" value="TipAS"/>
    <property type="match status" value="1"/>
</dbReference>
<evidence type="ECO:0000259" key="6">
    <source>
        <dbReference type="PROSITE" id="PS50937"/>
    </source>
</evidence>
<dbReference type="SUPFAM" id="SSF46955">
    <property type="entry name" value="Putative DNA-binding domain"/>
    <property type="match status" value="1"/>
</dbReference>
<sequence length="254" mass="29569">MEYSIRELSEIAGISARTLRYYDKIGLLKPSCVRESGYRYYGETELELLQQILFYKERGLKLEQIAAIIQSDDFDVMAALHEHLEELELQQARLDNMITAVKKTIASMKGEIIMSNAEKFESFKTEMIKSNEEKYGEEIRSKYGENAVEESNKRMLNMTEEEYSRMTSLEKEIREELNAAVKAEESPEGEKARHIVRLHKEWLGMNWKQYTPQAHIGITEMYVADPRFTEYYDKDIAGCAEFLKKAVLCWVGRG</sequence>
<evidence type="ECO:0000313" key="7">
    <source>
        <dbReference type="EMBL" id="CUO62055.1"/>
    </source>
</evidence>
<feature type="domain" description="HTH merR-type" evidence="6">
    <location>
        <begin position="1"/>
        <end position="71"/>
    </location>
</feature>
<feature type="coiled-coil region" evidence="5">
    <location>
        <begin position="77"/>
        <end position="104"/>
    </location>
</feature>
<dbReference type="AlphaFoldDB" id="A0A174GNN6"/>
<dbReference type="PRINTS" id="PR00040">
    <property type="entry name" value="HTHMERR"/>
</dbReference>
<dbReference type="RefSeq" id="WP_055153666.1">
    <property type="nucleotide sequence ID" value="NZ_CYZU01000025.1"/>
</dbReference>
<dbReference type="CDD" id="cd01106">
    <property type="entry name" value="HTH_TipAL-Mta"/>
    <property type="match status" value="1"/>
</dbReference>
<evidence type="ECO:0000256" key="4">
    <source>
        <dbReference type="ARBA" id="ARBA00023163"/>
    </source>
</evidence>
<gene>
    <name evidence="7" type="primary">mta_3</name>
    <name evidence="7" type="ORF">ERS852491_02759</name>
</gene>
<evidence type="ECO:0000313" key="8">
    <source>
        <dbReference type="Proteomes" id="UP000095544"/>
    </source>
</evidence>
<dbReference type="GO" id="GO:0003677">
    <property type="term" value="F:DNA binding"/>
    <property type="evidence" value="ECO:0007669"/>
    <property type="project" value="UniProtKB-KW"/>
</dbReference>
<dbReference type="PROSITE" id="PS50937">
    <property type="entry name" value="HTH_MERR_2"/>
    <property type="match status" value="1"/>
</dbReference>
<name>A0A174GNN6_9FIRM</name>
<reference evidence="7 8" key="1">
    <citation type="submission" date="2015-09" db="EMBL/GenBank/DDBJ databases">
        <authorList>
            <consortium name="Pathogen Informatics"/>
        </authorList>
    </citation>
    <scope>NUCLEOTIDE SEQUENCE [LARGE SCALE GENOMIC DNA]</scope>
    <source>
        <strain evidence="7 8">2789STDY5834876</strain>
    </source>
</reference>
<dbReference type="OrthoDB" id="9814833at2"/>
<evidence type="ECO:0000256" key="2">
    <source>
        <dbReference type="ARBA" id="ARBA00023125"/>
    </source>
</evidence>
<dbReference type="SMART" id="SM00422">
    <property type="entry name" value="HTH_MERR"/>
    <property type="match status" value="1"/>
</dbReference>